<keyword evidence="3" id="KW-0238">DNA-binding</keyword>
<dbReference type="SUPFAM" id="SSF46785">
    <property type="entry name" value="Winged helix' DNA-binding domain"/>
    <property type="match status" value="1"/>
</dbReference>
<dbReference type="AlphaFoldDB" id="A0A5A9ZCD9"/>
<dbReference type="Pfam" id="PF03466">
    <property type="entry name" value="LysR_substrate"/>
    <property type="match status" value="1"/>
</dbReference>
<evidence type="ECO:0000256" key="2">
    <source>
        <dbReference type="ARBA" id="ARBA00023015"/>
    </source>
</evidence>
<dbReference type="InterPro" id="IPR036390">
    <property type="entry name" value="WH_DNA-bd_sf"/>
</dbReference>
<evidence type="ECO:0000256" key="4">
    <source>
        <dbReference type="ARBA" id="ARBA00023163"/>
    </source>
</evidence>
<reference evidence="6 7" key="1">
    <citation type="submission" date="2019-07" db="EMBL/GenBank/DDBJ databases">
        <title>Aquicoccus porphyridii gen. nov., sp. nov., isolated from a small marine red alga, Porphyridium marinum.</title>
        <authorList>
            <person name="Liu L."/>
        </authorList>
    </citation>
    <scope>NUCLEOTIDE SEQUENCE [LARGE SCALE GENOMIC DNA]</scope>
    <source>
        <strain evidence="6 7">L1 8-17</strain>
    </source>
</reference>
<dbReference type="Pfam" id="PF00126">
    <property type="entry name" value="HTH_1"/>
    <property type="match status" value="1"/>
</dbReference>
<accession>A0A5A9ZCD9</accession>
<evidence type="ECO:0000313" key="6">
    <source>
        <dbReference type="EMBL" id="KAA0914897.1"/>
    </source>
</evidence>
<dbReference type="GO" id="GO:0043565">
    <property type="term" value="F:sequence-specific DNA binding"/>
    <property type="evidence" value="ECO:0007669"/>
    <property type="project" value="TreeGrafter"/>
</dbReference>
<gene>
    <name evidence="6" type="ORF">FLO80_11020</name>
</gene>
<keyword evidence="4" id="KW-0804">Transcription</keyword>
<dbReference type="SUPFAM" id="SSF53850">
    <property type="entry name" value="Periplasmic binding protein-like II"/>
    <property type="match status" value="1"/>
</dbReference>
<keyword evidence="2" id="KW-0805">Transcription regulation</keyword>
<dbReference type="InterPro" id="IPR036388">
    <property type="entry name" value="WH-like_DNA-bd_sf"/>
</dbReference>
<evidence type="ECO:0000256" key="3">
    <source>
        <dbReference type="ARBA" id="ARBA00023125"/>
    </source>
</evidence>
<dbReference type="EMBL" id="VINQ01000007">
    <property type="protein sequence ID" value="KAA0914897.1"/>
    <property type="molecule type" value="Genomic_DNA"/>
</dbReference>
<comment type="similarity">
    <text evidence="1">Belongs to the LysR transcriptional regulatory family.</text>
</comment>
<keyword evidence="7" id="KW-1185">Reference proteome</keyword>
<dbReference type="GO" id="GO:0003700">
    <property type="term" value="F:DNA-binding transcription factor activity"/>
    <property type="evidence" value="ECO:0007669"/>
    <property type="project" value="InterPro"/>
</dbReference>
<feature type="domain" description="HTH lysR-type" evidence="5">
    <location>
        <begin position="9"/>
        <end position="66"/>
    </location>
</feature>
<evidence type="ECO:0000313" key="7">
    <source>
        <dbReference type="Proteomes" id="UP000325291"/>
    </source>
</evidence>
<dbReference type="InterPro" id="IPR058163">
    <property type="entry name" value="LysR-type_TF_proteobact-type"/>
</dbReference>
<dbReference type="PANTHER" id="PTHR30537:SF26">
    <property type="entry name" value="GLYCINE CLEAVAGE SYSTEM TRANSCRIPTIONAL ACTIVATOR"/>
    <property type="match status" value="1"/>
</dbReference>
<dbReference type="RefSeq" id="WP_111368405.1">
    <property type="nucleotide sequence ID" value="NZ_JASHJG010000006.1"/>
</dbReference>
<name>A0A5A9ZCD9_9RHOB</name>
<dbReference type="Gene3D" id="3.40.190.10">
    <property type="entry name" value="Periplasmic binding protein-like II"/>
    <property type="match status" value="2"/>
</dbReference>
<dbReference type="Gene3D" id="1.10.10.10">
    <property type="entry name" value="Winged helix-like DNA-binding domain superfamily/Winged helix DNA-binding domain"/>
    <property type="match status" value="1"/>
</dbReference>
<dbReference type="PROSITE" id="PS50931">
    <property type="entry name" value="HTH_LYSR"/>
    <property type="match status" value="1"/>
</dbReference>
<proteinExistence type="inferred from homology"/>
<comment type="caution">
    <text evidence="6">The sequence shown here is derived from an EMBL/GenBank/DDBJ whole genome shotgun (WGS) entry which is preliminary data.</text>
</comment>
<evidence type="ECO:0000256" key="1">
    <source>
        <dbReference type="ARBA" id="ARBA00009437"/>
    </source>
</evidence>
<dbReference type="PRINTS" id="PR00039">
    <property type="entry name" value="HTHLYSR"/>
</dbReference>
<organism evidence="6 7">
    <name type="scientific">Aquicoccus porphyridii</name>
    <dbReference type="NCBI Taxonomy" id="1852029"/>
    <lineage>
        <taxon>Bacteria</taxon>
        <taxon>Pseudomonadati</taxon>
        <taxon>Pseudomonadota</taxon>
        <taxon>Alphaproteobacteria</taxon>
        <taxon>Rhodobacterales</taxon>
        <taxon>Paracoccaceae</taxon>
        <taxon>Aquicoccus</taxon>
    </lineage>
</organism>
<protein>
    <submittedName>
        <fullName evidence="6">LysR family transcriptional regulator</fullName>
    </submittedName>
</protein>
<dbReference type="Proteomes" id="UP000325291">
    <property type="component" value="Unassembled WGS sequence"/>
</dbReference>
<evidence type="ECO:0000259" key="5">
    <source>
        <dbReference type="PROSITE" id="PS50931"/>
    </source>
</evidence>
<dbReference type="GO" id="GO:0006351">
    <property type="term" value="P:DNA-templated transcription"/>
    <property type="evidence" value="ECO:0007669"/>
    <property type="project" value="TreeGrafter"/>
</dbReference>
<dbReference type="InterPro" id="IPR005119">
    <property type="entry name" value="LysR_subst-bd"/>
</dbReference>
<dbReference type="InterPro" id="IPR000847">
    <property type="entry name" value="LysR_HTH_N"/>
</dbReference>
<dbReference type="FunFam" id="1.10.10.10:FF:000001">
    <property type="entry name" value="LysR family transcriptional regulator"/>
    <property type="match status" value="1"/>
</dbReference>
<sequence>MIQPRRDLPDMRVLQTFESAARHCNFTRAGNELSLTQSAVSRQVRELEEQLGKKLFERVRGRVVLTLAGEAFLPEVSRLLQMANSTMRHASAGARGESVLAINALPTFAARWLVPRLPDFLSSHPEVRIDVSTRRDVFDFGQAQCALAIHYGQPIWPGATCTYLCGEVVVPVAGGALRNRPLADAEELAEAPKVHLTERPHLWPDWFRGVGLDLPDASAGHWFEQFSLTIEAVKGGLGYALLPLYLIEAEIARGELKVVLDIPHSTDRAYYVVVPEGREAPVLSFRNWLTGQVRR</sequence>
<dbReference type="PANTHER" id="PTHR30537">
    <property type="entry name" value="HTH-TYPE TRANSCRIPTIONAL REGULATOR"/>
    <property type="match status" value="1"/>
</dbReference>